<dbReference type="AlphaFoldDB" id="A0A565A5W8"/>
<sequence>MFRQFGCLRNAMDAMHFFFFLHLCMPRFVSLFPSAQFPRFFERGRHTRSPRLAVAVIAAIAFSYEKTIENNNKMRNGLNICFKRYLAEYEGETEIDKTGLYNNSPYYFEKEGARDYDDNVSIYGNMKNRDSKKLKLYKTAYNHRYAKKKGLSKLDCYYENKIFKKIDYIYNLADNWHGDKKSFKKKIMKKFGTRLIIFTLLPCLGLIIYILFGGKDIGRGIIKICVRSDGNHESDSSSCGGIHNVITEDNNNYIEYANFVFFLVMIILVIFVFIYILLKVVKYERLKEGKGKMSKKEYFNYCKEVFNLK</sequence>
<feature type="transmembrane region" description="Helical" evidence="1">
    <location>
        <begin position="259"/>
        <end position="278"/>
    </location>
</feature>
<dbReference type="VEuPathDB" id="PlasmoDB:PVP01_0009720"/>
<keyword evidence="1" id="KW-0812">Transmembrane</keyword>
<reference evidence="2" key="1">
    <citation type="submission" date="2016-07" db="EMBL/GenBank/DDBJ databases">
        <authorList>
            <consortium name="Pathogen Informatics"/>
        </authorList>
    </citation>
    <scope>NUCLEOTIDE SEQUENCE</scope>
</reference>
<dbReference type="EMBL" id="FLZR02000060">
    <property type="protein sequence ID" value="VVA00259.1"/>
    <property type="molecule type" value="Genomic_DNA"/>
</dbReference>
<accession>A0A565A5W8</accession>
<protein>
    <recommendedName>
        <fullName evidence="3">Variable surface protein</fullName>
    </recommendedName>
</protein>
<dbReference type="VEuPathDB" id="PlasmoDB:PVPAM_050009100"/>
<dbReference type="VEuPathDB" id="PlasmoDB:PVW1_040008800"/>
<evidence type="ECO:0008006" key="3">
    <source>
        <dbReference type="Google" id="ProtNLM"/>
    </source>
</evidence>
<feature type="transmembrane region" description="Helical" evidence="1">
    <location>
        <begin position="191"/>
        <end position="212"/>
    </location>
</feature>
<evidence type="ECO:0000256" key="1">
    <source>
        <dbReference type="SAM" id="Phobius"/>
    </source>
</evidence>
<dbReference type="Pfam" id="PF12420">
    <property type="entry name" value="DUF3671"/>
    <property type="match status" value="1"/>
</dbReference>
<dbReference type="InterPro" id="IPR022139">
    <property type="entry name" value="Fam-L/Fam-M-like_plasmodium"/>
</dbReference>
<keyword evidence="1" id="KW-0472">Membrane</keyword>
<proteinExistence type="predicted"/>
<evidence type="ECO:0000313" key="2">
    <source>
        <dbReference type="EMBL" id="VVA00259.1"/>
    </source>
</evidence>
<organism evidence="2">
    <name type="scientific">Plasmodium vivax</name>
    <name type="common">malaria parasite P. vivax</name>
    <dbReference type="NCBI Taxonomy" id="5855"/>
    <lineage>
        <taxon>Eukaryota</taxon>
        <taxon>Sar</taxon>
        <taxon>Alveolata</taxon>
        <taxon>Apicomplexa</taxon>
        <taxon>Aconoidasida</taxon>
        <taxon>Haemosporida</taxon>
        <taxon>Plasmodiidae</taxon>
        <taxon>Plasmodium</taxon>
        <taxon>Plasmodium (Plasmodium)</taxon>
    </lineage>
</organism>
<dbReference type="Proteomes" id="UP000220605">
    <property type="component" value="Unassembled WGS sequence"/>
</dbReference>
<keyword evidence="1" id="KW-1133">Transmembrane helix</keyword>
<gene>
    <name evidence="2" type="ORF">PVP01_0009720</name>
</gene>
<name>A0A565A5W8_PLAVI</name>